<gene>
    <name evidence="2" type="ORF">RC74_17370</name>
</gene>
<dbReference type="EMBL" id="CP014327">
    <property type="protein sequence ID" value="AML53729.1"/>
    <property type="molecule type" value="Genomic_DNA"/>
</dbReference>
<evidence type="ECO:0000259" key="1">
    <source>
        <dbReference type="Pfam" id="PF04993"/>
    </source>
</evidence>
<dbReference type="InterPro" id="IPR007076">
    <property type="entry name" value="TfoX_N"/>
</dbReference>
<dbReference type="Gene3D" id="3.30.1460.30">
    <property type="entry name" value="YgaC/TfoX-N like chaperone"/>
    <property type="match status" value="1"/>
</dbReference>
<dbReference type="AlphaFoldDB" id="A0A126V7M8"/>
<evidence type="ECO:0000313" key="2">
    <source>
        <dbReference type="EMBL" id="AML53729.1"/>
    </source>
</evidence>
<organism evidence="2 3">
    <name type="scientific">Falsihalocynthiibacter arcticus</name>
    <dbReference type="NCBI Taxonomy" id="1579316"/>
    <lineage>
        <taxon>Bacteria</taxon>
        <taxon>Pseudomonadati</taxon>
        <taxon>Pseudomonadota</taxon>
        <taxon>Alphaproteobacteria</taxon>
        <taxon>Rhodobacterales</taxon>
        <taxon>Roseobacteraceae</taxon>
        <taxon>Falsihalocynthiibacter</taxon>
    </lineage>
</organism>
<keyword evidence="3" id="KW-1185">Reference proteome</keyword>
<protein>
    <recommendedName>
        <fullName evidence="1">TfoX N-terminal domain-containing protein</fullName>
    </recommendedName>
</protein>
<dbReference type="STRING" id="1579316.RC74_17370"/>
<dbReference type="KEGG" id="hat:RC74_17370"/>
<evidence type="ECO:0000313" key="3">
    <source>
        <dbReference type="Proteomes" id="UP000070371"/>
    </source>
</evidence>
<proteinExistence type="predicted"/>
<sequence length="109" mass="11937">MAYDEGLAQMMREDFHDVDGITEKKMFGGMCFLYRGHMVCGVHKGGGMFRPGKAREAEALAIEGAAPLSFTGRPMGGMIDASEEAIADDEKRRKWIELSLANAKSLPPK</sequence>
<dbReference type="SUPFAM" id="SSF159894">
    <property type="entry name" value="YgaC/TfoX-N like"/>
    <property type="match status" value="1"/>
</dbReference>
<accession>A0A126V7M8</accession>
<feature type="domain" description="TfoX N-terminal" evidence="1">
    <location>
        <begin position="15"/>
        <end position="103"/>
    </location>
</feature>
<dbReference type="Proteomes" id="UP000070371">
    <property type="component" value="Chromosome"/>
</dbReference>
<dbReference type="RefSeq" id="WP_039000671.1">
    <property type="nucleotide sequence ID" value="NZ_CP014327.1"/>
</dbReference>
<reference evidence="2 3" key="1">
    <citation type="submission" date="2016-02" db="EMBL/GenBank/DDBJ databases">
        <title>Complete genome sequence of Halocynthiibacter arcticus PAMC 20958t from arctic marine sediment.</title>
        <authorList>
            <person name="Lee Y.M."/>
            <person name="Baek K."/>
            <person name="Lee H.K."/>
            <person name="Shin S.C."/>
        </authorList>
    </citation>
    <scope>NUCLEOTIDE SEQUENCE [LARGE SCALE GENOMIC DNA]</scope>
    <source>
        <strain evidence="2">PAMC 20958</strain>
    </source>
</reference>
<name>A0A126V7M8_9RHOB</name>
<dbReference type="Pfam" id="PF04993">
    <property type="entry name" value="TfoX_N"/>
    <property type="match status" value="1"/>
</dbReference>